<protein>
    <recommendedName>
        <fullName evidence="4">DUF2140 domain-containing protein</fullName>
    </recommendedName>
</protein>
<evidence type="ECO:0008006" key="4">
    <source>
        <dbReference type="Google" id="ProtNLM"/>
    </source>
</evidence>
<accession>A0ABS4F0Y3</accession>
<keyword evidence="1" id="KW-0812">Transmembrane</keyword>
<name>A0ABS4F0Y3_9CLOT</name>
<dbReference type="EMBL" id="JAGGJZ010000003">
    <property type="protein sequence ID" value="MBP1889913.1"/>
    <property type="molecule type" value="Genomic_DNA"/>
</dbReference>
<keyword evidence="1" id="KW-1133">Transmembrane helix</keyword>
<keyword evidence="3" id="KW-1185">Reference proteome</keyword>
<dbReference type="RefSeq" id="WP_209796794.1">
    <property type="nucleotide sequence ID" value="NZ_JAGGJZ010000003.1"/>
</dbReference>
<evidence type="ECO:0000313" key="2">
    <source>
        <dbReference type="EMBL" id="MBP1889913.1"/>
    </source>
</evidence>
<organism evidence="2 3">
    <name type="scientific">Clostridium moniliforme</name>
    <dbReference type="NCBI Taxonomy" id="39489"/>
    <lineage>
        <taxon>Bacteria</taxon>
        <taxon>Bacillati</taxon>
        <taxon>Bacillota</taxon>
        <taxon>Clostridia</taxon>
        <taxon>Eubacteriales</taxon>
        <taxon>Clostridiaceae</taxon>
        <taxon>Clostridium</taxon>
    </lineage>
</organism>
<sequence>MSKTSKRLLVIFIILVIAIVSIFITYKISFEPKIQVKSINSEVELTPKKIMKKLIPNNIDLNLSGIEFKSSSSFTDNEITDLIIYSINNSNINTENLNGIRALIKDNQLLLYINFDYKGIPLQAISNFTVKANNNNAILHYNYTKVGFITIPKSYIFNHIQNNSILSKDEVNNNIIISLTKDYGISIKNVSLNNRKLNIELESKFNF</sequence>
<feature type="transmembrane region" description="Helical" evidence="1">
    <location>
        <begin position="7"/>
        <end position="26"/>
    </location>
</feature>
<dbReference type="Proteomes" id="UP000783390">
    <property type="component" value="Unassembled WGS sequence"/>
</dbReference>
<comment type="caution">
    <text evidence="2">The sequence shown here is derived from an EMBL/GenBank/DDBJ whole genome shotgun (WGS) entry which is preliminary data.</text>
</comment>
<evidence type="ECO:0000313" key="3">
    <source>
        <dbReference type="Proteomes" id="UP000783390"/>
    </source>
</evidence>
<keyword evidence="1" id="KW-0472">Membrane</keyword>
<reference evidence="2 3" key="1">
    <citation type="submission" date="2021-03" db="EMBL/GenBank/DDBJ databases">
        <title>Genomic Encyclopedia of Type Strains, Phase IV (KMG-IV): sequencing the most valuable type-strain genomes for metagenomic binning, comparative biology and taxonomic classification.</title>
        <authorList>
            <person name="Goeker M."/>
        </authorList>
    </citation>
    <scope>NUCLEOTIDE SEQUENCE [LARGE SCALE GENOMIC DNA]</scope>
    <source>
        <strain evidence="2 3">DSM 3984</strain>
    </source>
</reference>
<evidence type="ECO:0000256" key="1">
    <source>
        <dbReference type="SAM" id="Phobius"/>
    </source>
</evidence>
<proteinExistence type="predicted"/>
<gene>
    <name evidence="2" type="ORF">J2Z53_001496</name>
</gene>